<keyword evidence="3" id="KW-1185">Reference proteome</keyword>
<name>A0A671EQ09_RHIFE</name>
<dbReference type="PANTHER" id="PTHR35666">
    <property type="entry name" value="SIMILAR TO RIKEN CDNA 4921536K21"/>
    <property type="match status" value="1"/>
</dbReference>
<evidence type="ECO:0000313" key="2">
    <source>
        <dbReference type="Ensembl" id="ENSRFEP00010012477.1"/>
    </source>
</evidence>
<evidence type="ECO:0000313" key="3">
    <source>
        <dbReference type="Proteomes" id="UP000472240"/>
    </source>
</evidence>
<dbReference type="Pfam" id="PF17666">
    <property type="entry name" value="DUF5528"/>
    <property type="match status" value="1"/>
</dbReference>
<dbReference type="Proteomes" id="UP000472240">
    <property type="component" value="Chromosome 25"/>
</dbReference>
<dbReference type="InParanoid" id="A0A671EQ09"/>
<reference evidence="2 3" key="1">
    <citation type="journal article" date="2015" name="Annu Rev Anim Biosci">
        <title>The Genome 10K Project: a way forward.</title>
        <authorList>
            <person name="Koepfli K.P."/>
            <person name="Paten B."/>
            <person name="O'Brien S.J."/>
            <person name="Koepfli K.P."/>
            <person name="Paten B."/>
            <person name="Antunes A."/>
            <person name="Belov K."/>
            <person name="Bustamante C."/>
            <person name="Castoe T.A."/>
            <person name="Clawson H."/>
            <person name="Crawford A.J."/>
            <person name="Diekhans M."/>
            <person name="Distel D."/>
            <person name="Durbin R."/>
            <person name="Earl D."/>
            <person name="Fujita M.K."/>
            <person name="Gamble T."/>
            <person name="Georges A."/>
            <person name="Gemmell N."/>
            <person name="Gilbert M.T."/>
            <person name="Graves J.M."/>
            <person name="Green R.E."/>
            <person name="Hickey G."/>
            <person name="Jarvis E.D."/>
            <person name="Johnson W."/>
            <person name="Komissarov A."/>
            <person name="Korf I."/>
            <person name="Kuhn R."/>
            <person name="Larkin D.M."/>
            <person name="Lewin H."/>
            <person name="Lopez J.V."/>
            <person name="Ma J."/>
            <person name="Marques-Bonet T."/>
            <person name="Miller W."/>
            <person name="Murphy R."/>
            <person name="Pevzner P."/>
            <person name="Shapiro B."/>
            <person name="Steiner C."/>
            <person name="Tamazian G."/>
            <person name="Venkatesh B."/>
            <person name="Wang J."/>
            <person name="Wayne R."/>
            <person name="Wiley E."/>
            <person name="Yang H."/>
            <person name="Zhang G."/>
            <person name="Haussler D."/>
            <person name="Ryder O."/>
            <person name="O'Brien S.J."/>
        </authorList>
    </citation>
    <scope>NUCLEOTIDE SEQUENCE</scope>
</reference>
<protein>
    <submittedName>
        <fullName evidence="2">Chromosome 5 open reading frame 52</fullName>
    </submittedName>
</protein>
<dbReference type="Ensembl" id="ENSRFET00010013648.1">
    <property type="protein sequence ID" value="ENSRFEP00010012477.1"/>
    <property type="gene ID" value="ENSRFEG00010008406.1"/>
</dbReference>
<dbReference type="PANTHER" id="PTHR35666:SF1">
    <property type="entry name" value="SIMILAR TO RIKEN CDNA 4921536K21"/>
    <property type="match status" value="1"/>
</dbReference>
<dbReference type="InterPro" id="IPR038935">
    <property type="entry name" value="C5orf52"/>
</dbReference>
<gene>
    <name evidence="2" type="primary">C5orf52</name>
</gene>
<reference evidence="2" key="5">
    <citation type="submission" date="2025-09" db="UniProtKB">
        <authorList>
            <consortium name="Ensembl"/>
        </authorList>
    </citation>
    <scope>IDENTIFICATION</scope>
</reference>
<accession>A0A671EQ09</accession>
<organism evidence="2 3">
    <name type="scientific">Rhinolophus ferrumequinum</name>
    <name type="common">Greater horseshoe bat</name>
    <dbReference type="NCBI Taxonomy" id="59479"/>
    <lineage>
        <taxon>Eukaryota</taxon>
        <taxon>Metazoa</taxon>
        <taxon>Chordata</taxon>
        <taxon>Craniata</taxon>
        <taxon>Vertebrata</taxon>
        <taxon>Euteleostomi</taxon>
        <taxon>Mammalia</taxon>
        <taxon>Eutheria</taxon>
        <taxon>Laurasiatheria</taxon>
        <taxon>Chiroptera</taxon>
        <taxon>Yinpterochiroptera</taxon>
        <taxon>Rhinolophoidea</taxon>
        <taxon>Rhinolophidae</taxon>
        <taxon>Rhinolophinae</taxon>
        <taxon>Rhinolophus</taxon>
    </lineage>
</organism>
<dbReference type="GeneTree" id="ENSGT00390000011578"/>
<evidence type="ECO:0000256" key="1">
    <source>
        <dbReference type="SAM" id="MobiDB-lite"/>
    </source>
</evidence>
<sequence>MQPKPSVTWDLSSPSARAAAAQATTSSGAYRGSASRRYGRGNRPEINVKAHPQICFLQPRTAQPLVLFSLMNSSEAAVTKFLPKSHLSRVIIRDNLGAQRLYEMEIKASDKTKKKMAHLYDHLKKKFMMDQLRKLGRWKRESMNIQRYLDSIRSLGFPLPSELGVPMVALCALV</sequence>
<feature type="region of interest" description="Disordered" evidence="1">
    <location>
        <begin position="22"/>
        <end position="44"/>
    </location>
</feature>
<dbReference type="FunCoup" id="A0A671EQ09">
    <property type="interactions" value="65"/>
</dbReference>
<proteinExistence type="predicted"/>
<reference evidence="2 3" key="2">
    <citation type="journal article" date="2018" name="Annu Rev Anim Biosci">
        <title>Bat Biology, Genomes, and the Bat1K Project: To Generate Chromosome-Level Genomes for All Living Bat Species.</title>
        <authorList>
            <person name="Teeling E.C."/>
            <person name="Vernes S.C."/>
            <person name="Davalos L.M."/>
            <person name="Ray D.A."/>
            <person name="Gilbert M.T.P."/>
            <person name="Myers E."/>
        </authorList>
    </citation>
    <scope>NUCLEOTIDE SEQUENCE</scope>
</reference>
<reference evidence="3" key="3">
    <citation type="submission" date="2018-12" db="EMBL/GenBank/DDBJ databases">
        <title>G10K-VGP greater horseshoe bat female genome, primary haplotype.</title>
        <authorList>
            <person name="Teeling E."/>
            <person name="Myers G."/>
            <person name="Vernes S."/>
            <person name="Pippel M."/>
            <person name="Winkler S."/>
            <person name="Fedrigo O."/>
            <person name="Rhie A."/>
            <person name="Koren S."/>
            <person name="Phillippy A."/>
            <person name="Lewin H."/>
            <person name="Damas J."/>
            <person name="Howe K."/>
            <person name="Mountcastle J."/>
            <person name="Jarvis E.D."/>
        </authorList>
    </citation>
    <scope>NUCLEOTIDE SEQUENCE [LARGE SCALE GENOMIC DNA]</scope>
</reference>
<dbReference type="OMA" id="RKMSHLY"/>
<dbReference type="AlphaFoldDB" id="A0A671EQ09"/>
<reference evidence="2" key="4">
    <citation type="submission" date="2025-08" db="UniProtKB">
        <authorList>
            <consortium name="Ensembl"/>
        </authorList>
    </citation>
    <scope>IDENTIFICATION</scope>
</reference>
<feature type="compositionally biased region" description="Low complexity" evidence="1">
    <location>
        <begin position="22"/>
        <end position="36"/>
    </location>
</feature>